<dbReference type="RefSeq" id="XP_022338790.1">
    <property type="nucleotide sequence ID" value="XM_022483082.1"/>
</dbReference>
<dbReference type="PROSITE" id="PS50119">
    <property type="entry name" value="ZF_BBOX"/>
    <property type="match status" value="2"/>
</dbReference>
<keyword evidence="1" id="KW-0863">Zinc-finger</keyword>
<proteinExistence type="predicted"/>
<reference evidence="4 5" key="1">
    <citation type="submission" date="2025-04" db="UniProtKB">
        <authorList>
            <consortium name="RefSeq"/>
        </authorList>
    </citation>
    <scope>IDENTIFICATION</scope>
    <source>
        <tissue evidence="4 5">Whole sample</tissue>
    </source>
</reference>
<dbReference type="Pfam" id="PF00643">
    <property type="entry name" value="zf-B_box"/>
    <property type="match status" value="1"/>
</dbReference>
<dbReference type="SUPFAM" id="SSF101898">
    <property type="entry name" value="NHL repeat"/>
    <property type="match status" value="1"/>
</dbReference>
<dbReference type="KEGG" id="cvn:111134225"/>
<dbReference type="RefSeq" id="XP_022338789.1">
    <property type="nucleotide sequence ID" value="XM_022483081.1"/>
</dbReference>
<name>A0A8B8EGG4_CRAVI</name>
<dbReference type="Gene3D" id="3.30.160.60">
    <property type="entry name" value="Classic Zinc Finger"/>
    <property type="match status" value="1"/>
</dbReference>
<dbReference type="OrthoDB" id="6128620at2759"/>
<dbReference type="GO" id="GO:0061630">
    <property type="term" value="F:ubiquitin protein ligase activity"/>
    <property type="evidence" value="ECO:0007669"/>
    <property type="project" value="TreeGrafter"/>
</dbReference>
<accession>A0A8B8EGG4</accession>
<dbReference type="AlphaFoldDB" id="A0A8B8EGG4"/>
<evidence type="ECO:0000313" key="3">
    <source>
        <dbReference type="Proteomes" id="UP000694844"/>
    </source>
</evidence>
<dbReference type="PANTHER" id="PTHR25462:SF296">
    <property type="entry name" value="MEIOTIC P26, ISOFORM F"/>
    <property type="match status" value="1"/>
</dbReference>
<dbReference type="GeneID" id="111134225"/>
<dbReference type="InterPro" id="IPR047153">
    <property type="entry name" value="TRIM45/56/19-like"/>
</dbReference>
<evidence type="ECO:0000313" key="5">
    <source>
        <dbReference type="RefSeq" id="XP_022338790.1"/>
    </source>
</evidence>
<evidence type="ECO:0000259" key="2">
    <source>
        <dbReference type="PROSITE" id="PS50119"/>
    </source>
</evidence>
<keyword evidence="3" id="KW-1185">Reference proteome</keyword>
<feature type="domain" description="B box-type" evidence="2">
    <location>
        <begin position="8"/>
        <end position="53"/>
    </location>
</feature>
<evidence type="ECO:0000256" key="1">
    <source>
        <dbReference type="PROSITE-ProRule" id="PRU00024"/>
    </source>
</evidence>
<keyword evidence="1" id="KW-0862">Zinc</keyword>
<gene>
    <name evidence="4 5" type="primary">LOC111134225</name>
</gene>
<organism evidence="3 4">
    <name type="scientific">Crassostrea virginica</name>
    <name type="common">Eastern oyster</name>
    <dbReference type="NCBI Taxonomy" id="6565"/>
    <lineage>
        <taxon>Eukaryota</taxon>
        <taxon>Metazoa</taxon>
        <taxon>Spiralia</taxon>
        <taxon>Lophotrochozoa</taxon>
        <taxon>Mollusca</taxon>
        <taxon>Bivalvia</taxon>
        <taxon>Autobranchia</taxon>
        <taxon>Pteriomorphia</taxon>
        <taxon>Ostreida</taxon>
        <taxon>Ostreoidea</taxon>
        <taxon>Ostreidae</taxon>
        <taxon>Crassostrea</taxon>
    </lineage>
</organism>
<dbReference type="SUPFAM" id="SSF57845">
    <property type="entry name" value="B-box zinc-binding domain"/>
    <property type="match status" value="1"/>
</dbReference>
<dbReference type="SMART" id="SM00336">
    <property type="entry name" value="BBOX"/>
    <property type="match status" value="2"/>
</dbReference>
<dbReference type="InterPro" id="IPR011042">
    <property type="entry name" value="6-blade_b-propeller_TolB-like"/>
</dbReference>
<dbReference type="PANTHER" id="PTHR25462">
    <property type="entry name" value="BONUS, ISOFORM C-RELATED"/>
    <property type="match status" value="1"/>
</dbReference>
<sequence>MDPRYSGQDVVRCTVCKNPLALLYCDICHVNLCKDCVESHLSDKTAVHKVVSLKQYLSTICPDHPSKQCELHCEPCDVPICALCVSSKKHQHHNVLDIMENYKNKKKVLQSDLKNLESSVYPKYKEAASNIQLQIAGLSKNSEEMTKALKDQGEIWHKEIDAIVYNLQLEFATMDSDCLALLCSQEDEITKHVTEISQTIKELQSLLDSGDVHLVSKYKSKSEQYRNFPFMSKIVGPCFKPQEINREQFLDLFGSLSALSFETEEQGNPPKPQVAESFPQGRLFLNVPNIETEINTGYDYLYGVSCLSDDHIWTYGSNNIIKLFNLKGELQNSVQSKSGKIPYDIAVKRCGDLVYADYDDSSVNIAKNTQIKKIIELEGWLWSCRPSGVCITSSDDLLVIMDSHDNKETKVVRYSGSQQKQTIQWDDHGKPLYSPGSSKFLSENKNSDICVADYGARAVVVTEKNGKLRFRYNSPPTKGSFAPRDITTDSQSRILIADSSIHCIHILNNNGKFLRFIDNCNLLFPFGLSVDSSNSLFVAESRTGKVKKIKYCT</sequence>
<protein>
    <submittedName>
        <fullName evidence="4 5">Uncharacterized protein LOC111134225</fullName>
    </submittedName>
</protein>
<dbReference type="Gene3D" id="2.120.10.30">
    <property type="entry name" value="TolB, C-terminal domain"/>
    <property type="match status" value="1"/>
</dbReference>
<dbReference type="GO" id="GO:0008270">
    <property type="term" value="F:zinc ion binding"/>
    <property type="evidence" value="ECO:0007669"/>
    <property type="project" value="UniProtKB-KW"/>
</dbReference>
<dbReference type="CDD" id="cd19756">
    <property type="entry name" value="Bbox2"/>
    <property type="match status" value="1"/>
</dbReference>
<dbReference type="Proteomes" id="UP000694844">
    <property type="component" value="Chromosome 5"/>
</dbReference>
<evidence type="ECO:0000313" key="4">
    <source>
        <dbReference type="RefSeq" id="XP_022338789.1"/>
    </source>
</evidence>
<feature type="domain" description="B box-type" evidence="2">
    <location>
        <begin position="56"/>
        <end position="98"/>
    </location>
</feature>
<keyword evidence="1" id="KW-0479">Metal-binding</keyword>
<dbReference type="InterPro" id="IPR000315">
    <property type="entry name" value="Znf_B-box"/>
</dbReference>